<protein>
    <submittedName>
        <fullName evidence="1">Uncharacterized protein</fullName>
    </submittedName>
</protein>
<comment type="caution">
    <text evidence="1">The sequence shown here is derived from an EMBL/GenBank/DDBJ whole genome shotgun (WGS) entry which is preliminary data.</text>
</comment>
<proteinExistence type="predicted"/>
<dbReference type="EMBL" id="AMXF01000031">
    <property type="protein sequence ID" value="ENO97823.1"/>
    <property type="molecule type" value="Genomic_DNA"/>
</dbReference>
<evidence type="ECO:0000313" key="2">
    <source>
        <dbReference type="Proteomes" id="UP000013047"/>
    </source>
</evidence>
<gene>
    <name evidence="1" type="ORF">C667_07041</name>
</gene>
<dbReference type="AlphaFoldDB" id="N6ZU20"/>
<dbReference type="Proteomes" id="UP000013047">
    <property type="component" value="Unassembled WGS sequence"/>
</dbReference>
<accession>N6ZU20</accession>
<evidence type="ECO:0000313" key="1">
    <source>
        <dbReference type="EMBL" id="ENO97823.1"/>
    </source>
</evidence>
<dbReference type="RefSeq" id="WP_004359156.1">
    <property type="nucleotide sequence ID" value="NZ_AMXF01000031.1"/>
</dbReference>
<reference evidence="1 2" key="1">
    <citation type="submission" date="2012-09" db="EMBL/GenBank/DDBJ databases">
        <title>Draft Genome Sequences of 6 Strains from Genus Thauera.</title>
        <authorList>
            <person name="Liu B."/>
            <person name="Shapleigh J.P."/>
            <person name="Frostegard A.H."/>
        </authorList>
    </citation>
    <scope>NUCLEOTIDE SEQUENCE [LARGE SCALE GENOMIC DNA]</scope>
    <source>
        <strain evidence="1 2">B4P</strain>
    </source>
</reference>
<organism evidence="1 2">
    <name type="scientific">Thauera phenylacetica B4P</name>
    <dbReference type="NCBI Taxonomy" id="1234382"/>
    <lineage>
        <taxon>Bacteria</taxon>
        <taxon>Pseudomonadati</taxon>
        <taxon>Pseudomonadota</taxon>
        <taxon>Betaproteobacteria</taxon>
        <taxon>Rhodocyclales</taxon>
        <taxon>Zoogloeaceae</taxon>
        <taxon>Thauera</taxon>
    </lineage>
</organism>
<sequence>MAETGSGMKGLRAGAAILGVGHASASWARLRFALLGFVTALAIVLAPSGEVRAFWGSTGKAVSVIAKISKASQALPEDEIVRLARLAADTKGTARVGEELGRLNLPNEVLEDAFLRIAVHQGRIPRAEAEGMFSRLTGVPGFRTTLRKVVGNSEVGTAGHLYELRLADSAAGRGMKVIGIGEKFDDGLKRAPTDIDVLLEHGRTMFAIEAKNYASSTLMPLDRYRADLDSLVAYRKVHGKRVVPVFSMSNRPEDARYLKLLQHEAKRREVELIFGSAEESVEQIKLLGELR</sequence>
<name>N6ZU20_9RHOO</name>
<keyword evidence="2" id="KW-1185">Reference proteome</keyword>